<evidence type="ECO:0000313" key="11">
    <source>
        <dbReference type="EMBL" id="VAW51682.1"/>
    </source>
</evidence>
<feature type="transmembrane region" description="Helical" evidence="10">
    <location>
        <begin position="308"/>
        <end position="326"/>
    </location>
</feature>
<reference evidence="11" key="1">
    <citation type="submission" date="2018-06" db="EMBL/GenBank/DDBJ databases">
        <authorList>
            <person name="Zhirakovskaya E."/>
        </authorList>
    </citation>
    <scope>NUCLEOTIDE SEQUENCE</scope>
</reference>
<name>A0A3B0WK46_9ZZZZ</name>
<evidence type="ECO:0000256" key="4">
    <source>
        <dbReference type="ARBA" id="ARBA00022475"/>
    </source>
</evidence>
<keyword evidence="6 10" id="KW-0812">Transmembrane</keyword>
<organism evidence="11">
    <name type="scientific">hydrothermal vent metagenome</name>
    <dbReference type="NCBI Taxonomy" id="652676"/>
    <lineage>
        <taxon>unclassified sequences</taxon>
        <taxon>metagenomes</taxon>
        <taxon>ecological metagenomes</taxon>
    </lineage>
</organism>
<feature type="transmembrane region" description="Helical" evidence="10">
    <location>
        <begin position="212"/>
        <end position="230"/>
    </location>
</feature>
<dbReference type="CDD" id="cd13959">
    <property type="entry name" value="PT_UbiA_COQ2"/>
    <property type="match status" value="1"/>
</dbReference>
<dbReference type="AlphaFoldDB" id="A0A3B0WK46"/>
<keyword evidence="8 10" id="KW-1133">Transmembrane helix</keyword>
<dbReference type="HAMAP" id="MF_01635">
    <property type="entry name" value="UbiA"/>
    <property type="match status" value="1"/>
</dbReference>
<feature type="transmembrane region" description="Helical" evidence="10">
    <location>
        <begin position="364"/>
        <end position="385"/>
    </location>
</feature>
<sequence>MDIAKKISKLISYLLPKIKNSGRQSYILSKKIFEATISLSIITYKTVWQTLIFLHKASNQTINYLAHHPLLDKAVVFYRYLNKKIIQLSNQFFRSIKKTRAYKKAGLYAQLIRLDKPIGIFLLLWPTLIALWIAAEGWPDPLVLFIFISGVILMRSAGCAINDYADRDIDKKVTRTKQRPLAAGKISKTEALVVFISLSLVAFALVLLMNELTIWMSLGGILLAVSYPFMKRYHYLPQVHLGAAFGWAAPMAYTAQANEITSITWLIFLATILWATAYDTMYAMVDYDDDIKIGVKSTAILFGNQDKIIIAAIQLLLIFNLLLIGHRAELSGFYYIGVAAASLFAAYQQFLIKDREPALCFQAFLNNNWFGLVLFIGVFLDYQFADMV</sequence>
<protein>
    <submittedName>
        <fullName evidence="11">4-hydroxybenzoate polyprenyltransferase</fullName>
        <ecNumber evidence="11">2.5.1.39</ecNumber>
    </submittedName>
</protein>
<keyword evidence="4" id="KW-1003">Cell membrane</keyword>
<feature type="transmembrane region" description="Helical" evidence="10">
    <location>
        <begin position="186"/>
        <end position="206"/>
    </location>
</feature>
<dbReference type="FunFam" id="1.10.357.140:FF:000002">
    <property type="entry name" value="4-hydroxybenzoate octaprenyltransferase"/>
    <property type="match status" value="1"/>
</dbReference>
<evidence type="ECO:0000256" key="7">
    <source>
        <dbReference type="ARBA" id="ARBA00022842"/>
    </source>
</evidence>
<keyword evidence="9 10" id="KW-0472">Membrane</keyword>
<accession>A0A3B0WK46</accession>
<feature type="transmembrane region" description="Helical" evidence="10">
    <location>
        <begin position="141"/>
        <end position="165"/>
    </location>
</feature>
<dbReference type="Gene3D" id="1.10.357.140">
    <property type="entry name" value="UbiA prenyltransferase"/>
    <property type="match status" value="1"/>
</dbReference>
<comment type="similarity">
    <text evidence="3">Belongs to the UbiA prenyltransferase family.</text>
</comment>
<keyword evidence="7" id="KW-0460">Magnesium</keyword>
<dbReference type="Pfam" id="PF01040">
    <property type="entry name" value="UbiA"/>
    <property type="match status" value="1"/>
</dbReference>
<feature type="transmembrane region" description="Helical" evidence="10">
    <location>
        <begin position="332"/>
        <end position="352"/>
    </location>
</feature>
<feature type="transmembrane region" description="Helical" evidence="10">
    <location>
        <begin position="118"/>
        <end position="135"/>
    </location>
</feature>
<gene>
    <name evidence="11" type="ORF">MNBD_GAMMA06-1898</name>
</gene>
<evidence type="ECO:0000256" key="3">
    <source>
        <dbReference type="ARBA" id="ARBA00005985"/>
    </source>
</evidence>
<dbReference type="InterPro" id="IPR000537">
    <property type="entry name" value="UbiA_prenyltransferase"/>
</dbReference>
<dbReference type="EC" id="2.5.1.39" evidence="11"/>
<evidence type="ECO:0000256" key="10">
    <source>
        <dbReference type="SAM" id="Phobius"/>
    </source>
</evidence>
<comment type="cofactor">
    <cofactor evidence="1">
        <name>Mg(2+)</name>
        <dbReference type="ChEBI" id="CHEBI:18420"/>
    </cofactor>
</comment>
<dbReference type="NCBIfam" id="TIGR01474">
    <property type="entry name" value="ubiA_proteo"/>
    <property type="match status" value="1"/>
</dbReference>
<feature type="transmembrane region" description="Helical" evidence="10">
    <location>
        <begin position="263"/>
        <end position="287"/>
    </location>
</feature>
<dbReference type="GO" id="GO:0008412">
    <property type="term" value="F:4-hydroxybenzoate polyprenyltransferase activity"/>
    <property type="evidence" value="ECO:0007669"/>
    <property type="project" value="UniProtKB-EC"/>
</dbReference>
<dbReference type="Gene3D" id="1.20.120.1780">
    <property type="entry name" value="UbiA prenyltransferase"/>
    <property type="match status" value="1"/>
</dbReference>
<dbReference type="PANTHER" id="PTHR11048:SF28">
    <property type="entry name" value="4-HYDROXYBENZOATE POLYPRENYLTRANSFERASE, MITOCHONDRIAL"/>
    <property type="match status" value="1"/>
</dbReference>
<evidence type="ECO:0000256" key="9">
    <source>
        <dbReference type="ARBA" id="ARBA00023136"/>
    </source>
</evidence>
<evidence type="ECO:0000256" key="8">
    <source>
        <dbReference type="ARBA" id="ARBA00022989"/>
    </source>
</evidence>
<dbReference type="GO" id="GO:0006744">
    <property type="term" value="P:ubiquinone biosynthetic process"/>
    <property type="evidence" value="ECO:0007669"/>
    <property type="project" value="TreeGrafter"/>
</dbReference>
<dbReference type="InterPro" id="IPR039653">
    <property type="entry name" value="Prenyltransferase"/>
</dbReference>
<dbReference type="PANTHER" id="PTHR11048">
    <property type="entry name" value="PRENYLTRANSFERASES"/>
    <property type="match status" value="1"/>
</dbReference>
<evidence type="ECO:0000256" key="2">
    <source>
        <dbReference type="ARBA" id="ARBA00004141"/>
    </source>
</evidence>
<dbReference type="GO" id="GO:0005886">
    <property type="term" value="C:plasma membrane"/>
    <property type="evidence" value="ECO:0007669"/>
    <property type="project" value="TreeGrafter"/>
</dbReference>
<evidence type="ECO:0000256" key="5">
    <source>
        <dbReference type="ARBA" id="ARBA00022679"/>
    </source>
</evidence>
<keyword evidence="5 11" id="KW-0808">Transferase</keyword>
<dbReference type="InterPro" id="IPR044878">
    <property type="entry name" value="UbiA_sf"/>
</dbReference>
<dbReference type="FunFam" id="1.20.120.1780:FF:000001">
    <property type="entry name" value="4-hydroxybenzoate octaprenyltransferase"/>
    <property type="match status" value="1"/>
</dbReference>
<comment type="subcellular location">
    <subcellularLocation>
        <location evidence="2">Membrane</location>
        <topology evidence="2">Multi-pass membrane protein</topology>
    </subcellularLocation>
</comment>
<evidence type="ECO:0000256" key="6">
    <source>
        <dbReference type="ARBA" id="ARBA00022692"/>
    </source>
</evidence>
<dbReference type="EMBL" id="UOFD01000034">
    <property type="protein sequence ID" value="VAW51682.1"/>
    <property type="molecule type" value="Genomic_DNA"/>
</dbReference>
<dbReference type="PROSITE" id="PS00943">
    <property type="entry name" value="UBIA"/>
    <property type="match status" value="1"/>
</dbReference>
<proteinExistence type="inferred from homology"/>
<evidence type="ECO:0000256" key="1">
    <source>
        <dbReference type="ARBA" id="ARBA00001946"/>
    </source>
</evidence>
<dbReference type="InterPro" id="IPR006370">
    <property type="entry name" value="HB_polyprenyltransferase-like"/>
</dbReference>
<dbReference type="InterPro" id="IPR030470">
    <property type="entry name" value="UbiA_prenylTrfase_CS"/>
</dbReference>